<dbReference type="KEGG" id="whr:OG579_07440"/>
<protein>
    <recommendedName>
        <fullName evidence="3">TetR family transcriptional regulator</fullName>
    </recommendedName>
</protein>
<proteinExistence type="predicted"/>
<dbReference type="EMBL" id="CP108021">
    <property type="protein sequence ID" value="WUM21602.1"/>
    <property type="molecule type" value="Genomic_DNA"/>
</dbReference>
<keyword evidence="2" id="KW-1185">Reference proteome</keyword>
<dbReference type="RefSeq" id="WP_328858619.1">
    <property type="nucleotide sequence ID" value="NZ_CP108021.1"/>
</dbReference>
<dbReference type="Proteomes" id="UP001432128">
    <property type="component" value="Chromosome"/>
</dbReference>
<name>A0AAU4K6I0_9NOCA</name>
<evidence type="ECO:0008006" key="3">
    <source>
        <dbReference type="Google" id="ProtNLM"/>
    </source>
</evidence>
<reference evidence="1 2" key="1">
    <citation type="submission" date="2022-10" db="EMBL/GenBank/DDBJ databases">
        <title>The complete genomes of actinobacterial strains from the NBC collection.</title>
        <authorList>
            <person name="Joergensen T.S."/>
            <person name="Alvarez Arevalo M."/>
            <person name="Sterndorff E.B."/>
            <person name="Faurdal D."/>
            <person name="Vuksanovic O."/>
            <person name="Mourched A.-S."/>
            <person name="Charusanti P."/>
            <person name="Shaw S."/>
            <person name="Blin K."/>
            <person name="Weber T."/>
        </authorList>
    </citation>
    <scope>NUCLEOTIDE SEQUENCE [LARGE SCALE GENOMIC DNA]</scope>
    <source>
        <strain evidence="1 2">NBC_00319</strain>
    </source>
</reference>
<dbReference type="AlphaFoldDB" id="A0AAU4K6I0"/>
<gene>
    <name evidence="1" type="ORF">OG579_07440</name>
</gene>
<evidence type="ECO:0000313" key="2">
    <source>
        <dbReference type="Proteomes" id="UP001432128"/>
    </source>
</evidence>
<organism evidence="1 2">
    <name type="scientific">Williamsia herbipolensis</name>
    <dbReference type="NCBI Taxonomy" id="1603258"/>
    <lineage>
        <taxon>Bacteria</taxon>
        <taxon>Bacillati</taxon>
        <taxon>Actinomycetota</taxon>
        <taxon>Actinomycetes</taxon>
        <taxon>Mycobacteriales</taxon>
        <taxon>Nocardiaceae</taxon>
        <taxon>Williamsia</taxon>
    </lineage>
</organism>
<evidence type="ECO:0000313" key="1">
    <source>
        <dbReference type="EMBL" id="WUM21602.1"/>
    </source>
</evidence>
<sequence>MEHDLVEARGIAPSDLIGTVRRIAESAPNRVVCRYHYRSLNYRELDAAIELMVPVTRSQQMDDRAAIVAAVFAGMPALSTERDPATVASVVDGTFARIMADLAELEIAAAATPVRTMRTSEIDLRGIASRLTGA</sequence>
<accession>A0AAU4K6I0</accession>